<evidence type="ECO:0000313" key="3">
    <source>
        <dbReference type="Proteomes" id="UP000887566"/>
    </source>
</evidence>
<dbReference type="GO" id="GO:0000811">
    <property type="term" value="C:GINS complex"/>
    <property type="evidence" value="ECO:0007669"/>
    <property type="project" value="UniProtKB-UniRule"/>
</dbReference>
<feature type="domain" description="DNA replication complex GINS protein PSF3 N-terminal" evidence="2">
    <location>
        <begin position="4"/>
        <end position="63"/>
    </location>
</feature>
<dbReference type="InterPro" id="IPR036224">
    <property type="entry name" value="GINS_bundle-like_dom_sf"/>
</dbReference>
<proteinExistence type="inferred from homology"/>
<evidence type="ECO:0000256" key="1">
    <source>
        <dbReference type="RuleBase" id="RU367161"/>
    </source>
</evidence>
<keyword evidence="3" id="KW-1185">Reference proteome</keyword>
<dbReference type="Pfam" id="PF22466">
    <property type="entry name" value="PSF3_N"/>
    <property type="match status" value="1"/>
</dbReference>
<dbReference type="GO" id="GO:1902975">
    <property type="term" value="P:mitotic DNA replication initiation"/>
    <property type="evidence" value="ECO:0007669"/>
    <property type="project" value="TreeGrafter"/>
</dbReference>
<sequence length="196" mass="22500">MAYFDLDEILATSQKVTCKADENFSEEILTLLGQGRTHDSSEHRRRQKETKVEIPFWLLEALMAKNSQFATIELPRSYKSAFRQVLEADPVTVDMNRIGPYFYLFGCKLASLSPPERAQLATSLVQTFMGRVSWVMSRAQHSKNDQRPNTLDKFECRLYDVSVASEADFSNWMENGRSAEVGRRSGSKRKFSQMTH</sequence>
<comment type="similarity">
    <text evidence="1">Belongs to the GINS3/PSF3 family.</text>
</comment>
<comment type="function">
    <text evidence="1">The GINS complex plays an essential role in the initiation of DNA replication.</text>
</comment>
<dbReference type="SUPFAM" id="SSF158573">
    <property type="entry name" value="GINS helical bundle-like"/>
    <property type="match status" value="1"/>
</dbReference>
<dbReference type="PANTHER" id="PTHR22768">
    <property type="entry name" value="DNA REPLICATION COMPLEX GINS PROTEIN PSF3"/>
    <property type="match status" value="1"/>
</dbReference>
<protein>
    <recommendedName>
        <fullName evidence="1">DNA replication complex GINS protein PSF3</fullName>
    </recommendedName>
</protein>
<dbReference type="Proteomes" id="UP000887566">
    <property type="component" value="Unplaced"/>
</dbReference>
<dbReference type="InterPro" id="IPR038437">
    <property type="entry name" value="GINS_Psf3_sf"/>
</dbReference>
<evidence type="ECO:0000259" key="2">
    <source>
        <dbReference type="Pfam" id="PF22466"/>
    </source>
</evidence>
<name>A0A914X374_9BILA</name>
<dbReference type="SUPFAM" id="SSF160059">
    <property type="entry name" value="PriA/YqbF domain"/>
    <property type="match status" value="1"/>
</dbReference>
<dbReference type="InterPro" id="IPR010492">
    <property type="entry name" value="GINS_Psf3"/>
</dbReference>
<evidence type="ECO:0000313" key="4">
    <source>
        <dbReference type="WBParaSite" id="PSAMB.scaffold614size45634.g7440.t1"/>
    </source>
</evidence>
<keyword evidence="1" id="KW-0235">DNA replication</keyword>
<comment type="subcellular location">
    <subcellularLocation>
        <location evidence="1">Nucleus</location>
    </subcellularLocation>
</comment>
<dbReference type="InterPro" id="IPR055221">
    <property type="entry name" value="PSF3_N"/>
</dbReference>
<dbReference type="CDD" id="cd21693">
    <property type="entry name" value="GINS_B_Psf3"/>
    <property type="match status" value="1"/>
</dbReference>
<dbReference type="Gene3D" id="1.20.58.2050">
    <property type="match status" value="1"/>
</dbReference>
<comment type="subunit">
    <text evidence="1">Component of the GINS complex.</text>
</comment>
<reference evidence="4" key="1">
    <citation type="submission" date="2022-11" db="UniProtKB">
        <authorList>
            <consortium name="WormBaseParasite"/>
        </authorList>
    </citation>
    <scope>IDENTIFICATION</scope>
</reference>
<dbReference type="AlphaFoldDB" id="A0A914X374"/>
<keyword evidence="1" id="KW-0539">Nucleus</keyword>
<dbReference type="CDD" id="cd11713">
    <property type="entry name" value="GINS_A_psf3"/>
    <property type="match status" value="1"/>
</dbReference>
<accession>A0A914X374</accession>
<organism evidence="3 4">
    <name type="scientific">Plectus sambesii</name>
    <dbReference type="NCBI Taxonomy" id="2011161"/>
    <lineage>
        <taxon>Eukaryota</taxon>
        <taxon>Metazoa</taxon>
        <taxon>Ecdysozoa</taxon>
        <taxon>Nematoda</taxon>
        <taxon>Chromadorea</taxon>
        <taxon>Plectida</taxon>
        <taxon>Plectina</taxon>
        <taxon>Plectoidea</taxon>
        <taxon>Plectidae</taxon>
        <taxon>Plectus</taxon>
    </lineage>
</organism>
<dbReference type="PANTHER" id="PTHR22768:SF0">
    <property type="entry name" value="DNA REPLICATION COMPLEX GINS PROTEIN PSF3"/>
    <property type="match status" value="1"/>
</dbReference>
<dbReference type="WBParaSite" id="PSAMB.scaffold614size45634.g7440.t1">
    <property type="protein sequence ID" value="PSAMB.scaffold614size45634.g7440.t1"/>
    <property type="gene ID" value="PSAMB.scaffold614size45634.g7440"/>
</dbReference>